<proteinExistence type="predicted"/>
<evidence type="ECO:0000259" key="1">
    <source>
        <dbReference type="Pfam" id="PF12804"/>
    </source>
</evidence>
<dbReference type="PANTHER" id="PTHR43777">
    <property type="entry name" value="MOLYBDENUM COFACTOR CYTIDYLYLTRANSFERASE"/>
    <property type="match status" value="1"/>
</dbReference>
<dbReference type="Proteomes" id="UP001551584">
    <property type="component" value="Unassembled WGS sequence"/>
</dbReference>
<dbReference type="Pfam" id="PF12804">
    <property type="entry name" value="NTP_transf_3"/>
    <property type="match status" value="1"/>
</dbReference>
<feature type="domain" description="MobA-like NTP transferase" evidence="1">
    <location>
        <begin position="16"/>
        <end position="183"/>
    </location>
</feature>
<keyword evidence="3" id="KW-1185">Reference proteome</keyword>
<evidence type="ECO:0000313" key="3">
    <source>
        <dbReference type="Proteomes" id="UP001551584"/>
    </source>
</evidence>
<gene>
    <name evidence="2" type="ORF">AB0D95_19155</name>
</gene>
<comment type="caution">
    <text evidence="2">The sequence shown here is derived from an EMBL/GenBank/DDBJ whole genome shotgun (WGS) entry which is preliminary data.</text>
</comment>
<reference evidence="2 3" key="1">
    <citation type="submission" date="2024-06" db="EMBL/GenBank/DDBJ databases">
        <title>The Natural Products Discovery Center: Release of the First 8490 Sequenced Strains for Exploring Actinobacteria Biosynthetic Diversity.</title>
        <authorList>
            <person name="Kalkreuter E."/>
            <person name="Kautsar S.A."/>
            <person name="Yang D."/>
            <person name="Bader C.D."/>
            <person name="Teijaro C.N."/>
            <person name="Fluegel L."/>
            <person name="Davis C.M."/>
            <person name="Simpson J.R."/>
            <person name="Lauterbach L."/>
            <person name="Steele A.D."/>
            <person name="Gui C."/>
            <person name="Meng S."/>
            <person name="Li G."/>
            <person name="Viehrig K."/>
            <person name="Ye F."/>
            <person name="Su P."/>
            <person name="Kiefer A.F."/>
            <person name="Nichols A."/>
            <person name="Cepeda A.J."/>
            <person name="Yan W."/>
            <person name="Fan B."/>
            <person name="Jiang Y."/>
            <person name="Adhikari A."/>
            <person name="Zheng C.-J."/>
            <person name="Schuster L."/>
            <person name="Cowan T.M."/>
            <person name="Smanski M.J."/>
            <person name="Chevrette M.G."/>
            <person name="De Carvalho L.P.S."/>
            <person name="Shen B."/>
        </authorList>
    </citation>
    <scope>NUCLEOTIDE SEQUENCE [LARGE SCALE GENOMIC DNA]</scope>
    <source>
        <strain evidence="2 3">NPDC048117</strain>
    </source>
</reference>
<dbReference type="PANTHER" id="PTHR43777:SF1">
    <property type="entry name" value="MOLYBDENUM COFACTOR CYTIDYLYLTRANSFERASE"/>
    <property type="match status" value="1"/>
</dbReference>
<evidence type="ECO:0000313" key="2">
    <source>
        <dbReference type="EMBL" id="MEU9579355.1"/>
    </source>
</evidence>
<dbReference type="SUPFAM" id="SSF53448">
    <property type="entry name" value="Nucleotide-diphospho-sugar transferases"/>
    <property type="match status" value="1"/>
</dbReference>
<dbReference type="EMBL" id="JBEZNA010000045">
    <property type="protein sequence ID" value="MEU9579355.1"/>
    <property type="molecule type" value="Genomic_DNA"/>
</dbReference>
<dbReference type="CDD" id="cd04182">
    <property type="entry name" value="GT_2_like_f"/>
    <property type="match status" value="1"/>
</dbReference>
<accession>A0ABV3ET26</accession>
<sequence>MTGTQRARDTSADVAGLLLAAGGGRRLGGRPKALLEHRGALLVERAAEALRAGGCGRVHVVLGAGADQVRARARLPGCVLVDSPHWEQGMGASLRAGLASLAGTGARAALVLLVDQPGIGERAVRRVLEAGLAEGPSALPGALVLATYAGVRGHPVLFGRAHWAGIAARAEGDQGARAYLREREAEVAPVDCADVADPHDIDTEADLARLRPGR</sequence>
<dbReference type="InterPro" id="IPR029044">
    <property type="entry name" value="Nucleotide-diphossugar_trans"/>
</dbReference>
<name>A0ABV3ET26_9ACTN</name>
<dbReference type="Gene3D" id="3.90.550.10">
    <property type="entry name" value="Spore Coat Polysaccharide Biosynthesis Protein SpsA, Chain A"/>
    <property type="match status" value="1"/>
</dbReference>
<dbReference type="InterPro" id="IPR025877">
    <property type="entry name" value="MobA-like_NTP_Trfase"/>
</dbReference>
<organism evidence="2 3">
    <name type="scientific">Streptomyces chilikensis</name>
    <dbReference type="NCBI Taxonomy" id="1194079"/>
    <lineage>
        <taxon>Bacteria</taxon>
        <taxon>Bacillati</taxon>
        <taxon>Actinomycetota</taxon>
        <taxon>Actinomycetes</taxon>
        <taxon>Kitasatosporales</taxon>
        <taxon>Streptomycetaceae</taxon>
        <taxon>Streptomyces</taxon>
    </lineage>
</organism>
<dbReference type="RefSeq" id="WP_359274150.1">
    <property type="nucleotide sequence ID" value="NZ_JBEZNA010000045.1"/>
</dbReference>
<protein>
    <submittedName>
        <fullName evidence="2">Nucleotidyltransferase family protein</fullName>
    </submittedName>
</protein>